<dbReference type="AlphaFoldDB" id="A0A1W6EHK9"/>
<proteinExistence type="inferred from homology"/>
<dbReference type="GeneID" id="32884468"/>
<keyword evidence="3" id="KW-0934">Plastid</keyword>
<sequence>MNSATKFFRYINKINVQIKKKIWVFQKNILLSVFSLFFGFIFGNLFGTFLNYFRHFINWDGLIITLTIFIVELINYLNYQKKKQKNCLIPFYISKNYFFQTFFIWVLKKGKIWSRNQRNFFFTTYQKIKKKVMTHRQKLFVPPKNTGTNKKKSTPFLFKVKLSSFNGNTQKSKNFFVFVPVPQLLFLTSLGRKKIKNTKTLRQNKLQLLNVTTQFKAWAQKSFLTFSTKFSQQNKNKFRFFFPYFFIETRDIPKFFKKPTKKKVTIDFIKLLNFYKIGLLLGFFIDAFKVGS</sequence>
<dbReference type="PANTHER" id="PTHR33787:SF3">
    <property type="entry name" value="YCF20-LIKE PROTEIN"/>
    <property type="match status" value="1"/>
</dbReference>
<feature type="transmembrane region" description="Helical" evidence="2">
    <location>
        <begin position="29"/>
        <end position="50"/>
    </location>
</feature>
<comment type="similarity">
    <text evidence="1">Belongs to the ycf20 family.</text>
</comment>
<geneLocation type="chloroplast" evidence="3"/>
<dbReference type="PANTHER" id="PTHR33787">
    <property type="match status" value="1"/>
</dbReference>
<accession>A0A1W6EHK9</accession>
<reference evidence="3" key="1">
    <citation type="journal article" date="2017" name="Sci. Rep.">
        <title>Divergent copies of the large inverted repeat in the chloroplast genomes of ulvophycean green algae.</title>
        <authorList>
            <person name="Turmel M."/>
            <person name="Otis C."/>
            <person name="Lemieux C."/>
        </authorList>
    </citation>
    <scope>NUCLEOTIDE SEQUENCE</scope>
</reference>
<protein>
    <submittedName>
        <fullName evidence="3">Hypothetical chloroplast RF20</fullName>
    </submittedName>
</protein>
<gene>
    <name evidence="3" type="primary">ycf20</name>
</gene>
<evidence type="ECO:0000256" key="1">
    <source>
        <dbReference type="ARBA" id="ARBA00009846"/>
    </source>
</evidence>
<keyword evidence="2" id="KW-1133">Transmembrane helix</keyword>
<dbReference type="InterPro" id="IPR007572">
    <property type="entry name" value="Uncharacterised_Ycf20"/>
</dbReference>
<dbReference type="RefSeq" id="YP_009367912.1">
    <property type="nucleotide sequence ID" value="NC_034714.1"/>
</dbReference>
<organism evidence="3">
    <name type="scientific">Hazenia capsulata</name>
    <dbReference type="NCBI Taxonomy" id="2202518"/>
    <lineage>
        <taxon>Eukaryota</taxon>
        <taxon>Viridiplantae</taxon>
        <taxon>Chlorophyta</taxon>
        <taxon>core chlorophytes</taxon>
        <taxon>Ulvophyceae</taxon>
        <taxon>OUU clade</taxon>
        <taxon>Ulotrichales</taxon>
        <taxon>Hazeniaceae</taxon>
        <taxon>Hazenia</taxon>
    </lineage>
</organism>
<keyword evidence="2" id="KW-0472">Membrane</keyword>
<feature type="transmembrane region" description="Helical" evidence="2">
    <location>
        <begin position="264"/>
        <end position="285"/>
    </location>
</feature>
<keyword evidence="3" id="KW-0150">Chloroplast</keyword>
<feature type="transmembrane region" description="Helical" evidence="2">
    <location>
        <begin position="56"/>
        <end position="77"/>
    </location>
</feature>
<keyword evidence="2" id="KW-0812">Transmembrane</keyword>
<name>A0A1W6EHK9_9CHLO</name>
<evidence type="ECO:0000256" key="2">
    <source>
        <dbReference type="SAM" id="Phobius"/>
    </source>
</evidence>
<evidence type="ECO:0000313" key="3">
    <source>
        <dbReference type="EMBL" id="ARK14889.1"/>
    </source>
</evidence>
<dbReference type="Pfam" id="PF04483">
    <property type="entry name" value="DUF565"/>
    <property type="match status" value="1"/>
</dbReference>
<dbReference type="EMBL" id="KY407661">
    <property type="protein sequence ID" value="ARK14889.1"/>
    <property type="molecule type" value="Genomic_DNA"/>
</dbReference>